<organism evidence="1">
    <name type="scientific">Methyloraptor flagellatus</name>
    <dbReference type="NCBI Taxonomy" id="3162530"/>
    <lineage>
        <taxon>Bacteria</taxon>
        <taxon>Pseudomonadati</taxon>
        <taxon>Pseudomonadota</taxon>
        <taxon>Alphaproteobacteria</taxon>
        <taxon>Hyphomicrobiales</taxon>
        <taxon>Ancalomicrobiaceae</taxon>
        <taxon>Methyloraptor</taxon>
    </lineage>
</organism>
<reference evidence="1" key="1">
    <citation type="submission" date="2024-06" db="EMBL/GenBank/DDBJ databases">
        <title>Methylostella associata gen. nov., sp. nov., a novel Ancalomicrobiaceae-affiliated facultatively methylotrophic bacteria that feed on methanotrophs of the genus Methylococcus.</title>
        <authorList>
            <person name="Saltykova V."/>
            <person name="Danilova O.V."/>
            <person name="Oshkin I.Y."/>
            <person name="Belova S.E."/>
            <person name="Pimenov N.V."/>
            <person name="Dedysh S.N."/>
        </authorList>
    </citation>
    <scope>NUCLEOTIDE SEQUENCE</scope>
    <source>
        <strain evidence="1">S20</strain>
    </source>
</reference>
<accession>A0AAU7XFW2</accession>
<dbReference type="KEGG" id="mflg:ABS361_06225"/>
<proteinExistence type="predicted"/>
<dbReference type="AlphaFoldDB" id="A0AAU7XFW2"/>
<protein>
    <submittedName>
        <fullName evidence="1">Uncharacterized protein</fullName>
    </submittedName>
</protein>
<evidence type="ECO:0000313" key="1">
    <source>
        <dbReference type="EMBL" id="XBY45846.1"/>
    </source>
</evidence>
<gene>
    <name evidence="1" type="ORF">ABS361_06225</name>
</gene>
<dbReference type="RefSeq" id="WP_407050941.1">
    <property type="nucleotide sequence ID" value="NZ_CP158568.1"/>
</dbReference>
<dbReference type="EMBL" id="CP158568">
    <property type="protein sequence ID" value="XBY45846.1"/>
    <property type="molecule type" value="Genomic_DNA"/>
</dbReference>
<name>A0AAU7XFW2_9HYPH</name>
<sequence>MQGTERALALGPAVEALARSGALPRVAQYLARSFVGIHELRPRPAALFATQQRWLLCHAALAHYFRAAREGRPSISRQEFWKLAVTHGIASRNTAIAFFEEVVKYAMAAKTAARDVVEPTPEILTLVGQWYALHLQAFDLIDAGDRATRFMAGPMEILPLAQPIVADHLLSDPLVRVPGPHYAIFTWADAGGLIMDRLVAGADLDAPLDRGRYLTDVVAITHLAEHVHLSRAHTSGKLAAAEAIGGLGWTEKRGRSPIWISQAFVDEYARAQALKLVILDHALTLALAGSA</sequence>